<dbReference type="InterPro" id="IPR027417">
    <property type="entry name" value="P-loop_NTPase"/>
</dbReference>
<dbReference type="Gene3D" id="2.40.50.140">
    <property type="entry name" value="Nucleic acid-binding proteins"/>
    <property type="match status" value="1"/>
</dbReference>
<dbReference type="GO" id="GO:0005524">
    <property type="term" value="F:ATP binding"/>
    <property type="evidence" value="ECO:0007669"/>
    <property type="project" value="InterPro"/>
</dbReference>
<sequence length="372" mass="41815">MYKADTQIRYIQGIGPQRAKELNKLGIHTVLDLLERKPLSYIYPGIMGIANTSEGTIVIKAKVVSIKRGWGSTVVGVLEDETGNCKVIWYHGAWAIQSLRVGWTATFWGKLKSGVLQNPKWTTLPENIKNVYGGVYGVHHDTIRAALVEVLTNVELPDIQLEIGDGSRVQVFAAFHFPHHKQMLDAAINTLQWDEALTLQLALAERRRGRDQHESTPIWYDEDKSTEIRSYFPYYFTLEQNTALGQTLSDMACTHRPMQRLIHGEVGSGKTAVAFYAAMLAALNGKRTLILAPTTILAQQHYDTLKGMGWDDVYLYGQSGTPPTPHIVIGTHALLNDFMMLREASLVIIDEFQKFGVEQRAKTQRIILTSFF</sequence>
<name>A0A0F9GV16_9ZZZZ</name>
<evidence type="ECO:0000259" key="6">
    <source>
        <dbReference type="PROSITE" id="PS51192"/>
    </source>
</evidence>
<organism evidence="7">
    <name type="scientific">marine sediment metagenome</name>
    <dbReference type="NCBI Taxonomy" id="412755"/>
    <lineage>
        <taxon>unclassified sequences</taxon>
        <taxon>metagenomes</taxon>
        <taxon>ecological metagenomes</taxon>
    </lineage>
</organism>
<dbReference type="GO" id="GO:0003677">
    <property type="term" value="F:DNA binding"/>
    <property type="evidence" value="ECO:0007669"/>
    <property type="project" value="UniProtKB-KW"/>
</dbReference>
<dbReference type="InterPro" id="IPR011545">
    <property type="entry name" value="DEAD/DEAH_box_helicase_dom"/>
</dbReference>
<keyword evidence="2" id="KW-0378">Hydrolase</keyword>
<dbReference type="GO" id="GO:0006281">
    <property type="term" value="P:DNA repair"/>
    <property type="evidence" value="ECO:0007669"/>
    <property type="project" value="UniProtKB-KW"/>
</dbReference>
<dbReference type="SMART" id="SM00487">
    <property type="entry name" value="DEXDc"/>
    <property type="match status" value="1"/>
</dbReference>
<reference evidence="7" key="1">
    <citation type="journal article" date="2015" name="Nature">
        <title>Complex archaea that bridge the gap between prokaryotes and eukaryotes.</title>
        <authorList>
            <person name="Spang A."/>
            <person name="Saw J.H."/>
            <person name="Jorgensen S.L."/>
            <person name="Zaremba-Niedzwiedzka K."/>
            <person name="Martijn J."/>
            <person name="Lind A.E."/>
            <person name="van Eijk R."/>
            <person name="Schleper C."/>
            <person name="Guy L."/>
            <person name="Ettema T.J."/>
        </authorList>
    </citation>
    <scope>NUCLEOTIDE SEQUENCE</scope>
</reference>
<dbReference type="EMBL" id="LAZR01016883">
    <property type="protein sequence ID" value="KKM02614.1"/>
    <property type="molecule type" value="Genomic_DNA"/>
</dbReference>
<protein>
    <recommendedName>
        <fullName evidence="6">Helicase ATP-binding domain-containing protein</fullName>
    </recommendedName>
</protein>
<keyword evidence="5" id="KW-0234">DNA repair</keyword>
<dbReference type="AlphaFoldDB" id="A0A0F9GV16"/>
<dbReference type="InterPro" id="IPR014001">
    <property type="entry name" value="Helicase_ATP-bd"/>
</dbReference>
<keyword evidence="4" id="KW-0238">DNA-binding</keyword>
<evidence type="ECO:0000256" key="4">
    <source>
        <dbReference type="ARBA" id="ARBA00023125"/>
    </source>
</evidence>
<evidence type="ECO:0000313" key="7">
    <source>
        <dbReference type="EMBL" id="KKM02614.1"/>
    </source>
</evidence>
<evidence type="ECO:0000256" key="5">
    <source>
        <dbReference type="ARBA" id="ARBA00023204"/>
    </source>
</evidence>
<keyword evidence="3" id="KW-0067">ATP-binding</keyword>
<dbReference type="Gene3D" id="3.40.50.300">
    <property type="entry name" value="P-loop containing nucleotide triphosphate hydrolases"/>
    <property type="match status" value="1"/>
</dbReference>
<dbReference type="SUPFAM" id="SSF52540">
    <property type="entry name" value="P-loop containing nucleoside triphosphate hydrolases"/>
    <property type="match status" value="1"/>
</dbReference>
<dbReference type="InterPro" id="IPR047112">
    <property type="entry name" value="RecG/Mfd"/>
</dbReference>
<keyword evidence="3" id="KW-0547">Nucleotide-binding</keyword>
<dbReference type="InterPro" id="IPR012340">
    <property type="entry name" value="NA-bd_OB-fold"/>
</dbReference>
<dbReference type="PANTHER" id="PTHR47964">
    <property type="entry name" value="ATP-DEPENDENT DNA HELICASE HOMOLOG RECG, CHLOROPLASTIC"/>
    <property type="match status" value="1"/>
</dbReference>
<dbReference type="SUPFAM" id="SSF50249">
    <property type="entry name" value="Nucleic acid-binding proteins"/>
    <property type="match status" value="1"/>
</dbReference>
<dbReference type="GO" id="GO:0016787">
    <property type="term" value="F:hydrolase activity"/>
    <property type="evidence" value="ECO:0007669"/>
    <property type="project" value="UniProtKB-KW"/>
</dbReference>
<accession>A0A0F9GV16</accession>
<dbReference type="PANTHER" id="PTHR47964:SF1">
    <property type="entry name" value="ATP-DEPENDENT DNA HELICASE HOMOLOG RECG, CHLOROPLASTIC"/>
    <property type="match status" value="1"/>
</dbReference>
<evidence type="ECO:0000256" key="1">
    <source>
        <dbReference type="ARBA" id="ARBA00022763"/>
    </source>
</evidence>
<gene>
    <name evidence="7" type="ORF">LCGC14_1782650</name>
</gene>
<keyword evidence="1" id="KW-0227">DNA damage</keyword>
<evidence type="ECO:0000256" key="3">
    <source>
        <dbReference type="ARBA" id="ARBA00022806"/>
    </source>
</evidence>
<comment type="caution">
    <text evidence="7">The sequence shown here is derived from an EMBL/GenBank/DDBJ whole genome shotgun (WGS) entry which is preliminary data.</text>
</comment>
<evidence type="ECO:0000256" key="2">
    <source>
        <dbReference type="ARBA" id="ARBA00022801"/>
    </source>
</evidence>
<keyword evidence="3" id="KW-0347">Helicase</keyword>
<proteinExistence type="predicted"/>
<dbReference type="Pfam" id="PF00270">
    <property type="entry name" value="DEAD"/>
    <property type="match status" value="1"/>
</dbReference>
<dbReference type="InterPro" id="IPR033454">
    <property type="entry name" value="RecG_wedge"/>
</dbReference>
<dbReference type="Pfam" id="PF17191">
    <property type="entry name" value="RecG_wedge"/>
    <property type="match status" value="1"/>
</dbReference>
<feature type="domain" description="Helicase ATP-binding" evidence="6">
    <location>
        <begin position="251"/>
        <end position="372"/>
    </location>
</feature>
<dbReference type="GO" id="GO:0003678">
    <property type="term" value="F:DNA helicase activity"/>
    <property type="evidence" value="ECO:0007669"/>
    <property type="project" value="TreeGrafter"/>
</dbReference>
<dbReference type="PROSITE" id="PS51192">
    <property type="entry name" value="HELICASE_ATP_BIND_1"/>
    <property type="match status" value="1"/>
</dbReference>